<evidence type="ECO:0000259" key="7">
    <source>
        <dbReference type="Pfam" id="PF00482"/>
    </source>
</evidence>
<keyword evidence="2" id="KW-1003">Cell membrane</keyword>
<reference evidence="8" key="1">
    <citation type="submission" date="2023-07" db="EMBL/GenBank/DDBJ databases">
        <title>Genome content predicts the carbon catabolic preferences of heterotrophic bacteria.</title>
        <authorList>
            <person name="Gralka M."/>
        </authorList>
    </citation>
    <scope>NUCLEOTIDE SEQUENCE</scope>
    <source>
        <strain evidence="8">G2M05</strain>
    </source>
</reference>
<dbReference type="Pfam" id="PF00482">
    <property type="entry name" value="T2SSF"/>
    <property type="match status" value="1"/>
</dbReference>
<dbReference type="EMBL" id="JAUOPU010000009">
    <property type="protein sequence ID" value="MDO6543074.1"/>
    <property type="molecule type" value="Genomic_DNA"/>
</dbReference>
<organism evidence="8 9">
    <name type="scientific">Photobacterium sanguinicancri</name>
    <dbReference type="NCBI Taxonomy" id="875932"/>
    <lineage>
        <taxon>Bacteria</taxon>
        <taxon>Pseudomonadati</taxon>
        <taxon>Pseudomonadota</taxon>
        <taxon>Gammaproteobacteria</taxon>
        <taxon>Vibrionales</taxon>
        <taxon>Vibrionaceae</taxon>
        <taxon>Photobacterium</taxon>
    </lineage>
</organism>
<evidence type="ECO:0000256" key="3">
    <source>
        <dbReference type="ARBA" id="ARBA00022692"/>
    </source>
</evidence>
<dbReference type="AlphaFoldDB" id="A0AAW7Y6H1"/>
<dbReference type="PANTHER" id="PTHR35007:SF2">
    <property type="entry name" value="PILUS ASSEMBLE PROTEIN"/>
    <property type="match status" value="1"/>
</dbReference>
<keyword evidence="3 6" id="KW-0812">Transmembrane</keyword>
<evidence type="ECO:0000313" key="9">
    <source>
        <dbReference type="Proteomes" id="UP001170624"/>
    </source>
</evidence>
<evidence type="ECO:0000256" key="6">
    <source>
        <dbReference type="SAM" id="Phobius"/>
    </source>
</evidence>
<evidence type="ECO:0000313" key="8">
    <source>
        <dbReference type="EMBL" id="MDO6543074.1"/>
    </source>
</evidence>
<proteinExistence type="predicted"/>
<evidence type="ECO:0000256" key="2">
    <source>
        <dbReference type="ARBA" id="ARBA00022475"/>
    </source>
</evidence>
<feature type="transmembrane region" description="Helical" evidence="6">
    <location>
        <begin position="80"/>
        <end position="102"/>
    </location>
</feature>
<gene>
    <name evidence="8" type="ORF">Q4568_11060</name>
</gene>
<name>A0AAW7Y6H1_9GAMM</name>
<feature type="transmembrane region" description="Helical" evidence="6">
    <location>
        <begin position="114"/>
        <end position="133"/>
    </location>
</feature>
<feature type="transmembrane region" description="Helical" evidence="6">
    <location>
        <begin position="6"/>
        <end position="24"/>
    </location>
</feature>
<feature type="transmembrane region" description="Helical" evidence="6">
    <location>
        <begin position="262"/>
        <end position="282"/>
    </location>
</feature>
<evidence type="ECO:0000256" key="1">
    <source>
        <dbReference type="ARBA" id="ARBA00004651"/>
    </source>
</evidence>
<keyword evidence="5 6" id="KW-0472">Membrane</keyword>
<dbReference type="InterPro" id="IPR018076">
    <property type="entry name" value="T2SS_GspF_dom"/>
</dbReference>
<dbReference type="PANTHER" id="PTHR35007">
    <property type="entry name" value="INTEGRAL MEMBRANE PROTEIN-RELATED"/>
    <property type="match status" value="1"/>
</dbReference>
<accession>A0AAW7Y6H1</accession>
<keyword evidence="4 6" id="KW-1133">Transmembrane helix</keyword>
<comment type="caution">
    <text evidence="8">The sequence shown here is derived from an EMBL/GenBank/DDBJ whole genome shotgun (WGS) entry which is preliminary data.</text>
</comment>
<evidence type="ECO:0000256" key="4">
    <source>
        <dbReference type="ARBA" id="ARBA00022989"/>
    </source>
</evidence>
<protein>
    <submittedName>
        <fullName evidence="8">Type II secretion system F family protein</fullName>
    </submittedName>
</protein>
<dbReference type="Proteomes" id="UP001170624">
    <property type="component" value="Unassembled WGS sequence"/>
</dbReference>
<evidence type="ECO:0000256" key="5">
    <source>
        <dbReference type="ARBA" id="ARBA00023136"/>
    </source>
</evidence>
<dbReference type="GO" id="GO:0005886">
    <property type="term" value="C:plasma membrane"/>
    <property type="evidence" value="ECO:0007669"/>
    <property type="project" value="UniProtKB-SubCell"/>
</dbReference>
<sequence length="291" mass="32834">MSSMIISLILLFVGIIAFSWIQSAHRTKQRKRMHHLLQSEETESDARRNFRKAMNKISSENKKEFEHKLEQAGVYNKGLAIYYLPAKFGVIAITALLCGFQLFTGNWQVNDALIPFFGVMVSVILIPDFVLAAKKKTVERNVGRELPYLIDLMAVCVQTGMTLESALAYLADELQGFDKHLAYHIRKTAERARLTGLETALTEFAVRINTQEVRSFTFTLLQSLQHGSSIYQVLITLSKDIREVQMLDTEEKIGALSAKMSVPLIIFIMMPIVILIIAPGIMRMMQSGGVF</sequence>
<comment type="subcellular location">
    <subcellularLocation>
        <location evidence="1">Cell membrane</location>
        <topology evidence="1">Multi-pass membrane protein</topology>
    </subcellularLocation>
</comment>
<feature type="domain" description="Type II secretion system protein GspF" evidence="7">
    <location>
        <begin position="150"/>
        <end position="277"/>
    </location>
</feature>
<dbReference type="RefSeq" id="WP_062690752.1">
    <property type="nucleotide sequence ID" value="NZ_JAUOPU010000009.1"/>
</dbReference>